<evidence type="ECO:0000313" key="13">
    <source>
        <dbReference type="EMBL" id="NEE09479.1"/>
    </source>
</evidence>
<evidence type="ECO:0000256" key="8">
    <source>
        <dbReference type="ARBA" id="ARBA00023018"/>
    </source>
</evidence>
<keyword evidence="8" id="KW-0770">Synapse</keyword>
<comment type="subcellular location">
    <subcellularLocation>
        <location evidence="2">Cytoplasmic vesicle</location>
        <location evidence="2">Secretory vesicle</location>
        <location evidence="2">Synaptic vesicle membrane</location>
        <topology evidence="2">Multi-pass membrane protein</topology>
    </subcellularLocation>
    <subcellularLocation>
        <location evidence="1">Early endosome membrane</location>
    </subcellularLocation>
</comment>
<dbReference type="GO" id="GO:0008324">
    <property type="term" value="F:monoatomic cation transmembrane transporter activity"/>
    <property type="evidence" value="ECO:0007669"/>
    <property type="project" value="InterPro"/>
</dbReference>
<name>A0A6G3WVB7_9ACTN</name>
<evidence type="ECO:0000256" key="1">
    <source>
        <dbReference type="ARBA" id="ARBA00004146"/>
    </source>
</evidence>
<keyword evidence="7 11" id="KW-1133">Transmembrane helix</keyword>
<keyword evidence="9 11" id="KW-0472">Membrane</keyword>
<dbReference type="SUPFAM" id="SSF161111">
    <property type="entry name" value="Cation efflux protein transmembrane domain-like"/>
    <property type="match status" value="1"/>
</dbReference>
<evidence type="ECO:0000256" key="2">
    <source>
        <dbReference type="ARBA" id="ARBA00004644"/>
    </source>
</evidence>
<keyword evidence="10" id="KW-0968">Cytoplasmic vesicle</keyword>
<feature type="transmembrane region" description="Helical" evidence="11">
    <location>
        <begin position="89"/>
        <end position="107"/>
    </location>
</feature>
<evidence type="ECO:0000256" key="5">
    <source>
        <dbReference type="ARBA" id="ARBA00022753"/>
    </source>
</evidence>
<gene>
    <name evidence="13" type="ORF">G3M58_23850</name>
</gene>
<feature type="transmembrane region" description="Helical" evidence="11">
    <location>
        <begin position="122"/>
        <end position="143"/>
    </location>
</feature>
<evidence type="ECO:0000256" key="10">
    <source>
        <dbReference type="ARBA" id="ARBA00023329"/>
    </source>
</evidence>
<evidence type="ECO:0000256" key="4">
    <source>
        <dbReference type="ARBA" id="ARBA00022692"/>
    </source>
</evidence>
<keyword evidence="5" id="KW-0967">Endosome</keyword>
<dbReference type="AlphaFoldDB" id="A0A6G3WVB7"/>
<dbReference type="GO" id="GO:0016020">
    <property type="term" value="C:membrane"/>
    <property type="evidence" value="ECO:0007669"/>
    <property type="project" value="InterPro"/>
</dbReference>
<evidence type="ECO:0000256" key="6">
    <source>
        <dbReference type="ARBA" id="ARBA00022833"/>
    </source>
</evidence>
<dbReference type="PANTHER" id="PTHR31937:SF2">
    <property type="entry name" value="TRANSMEMBRANE PROTEIN 163"/>
    <property type="match status" value="1"/>
</dbReference>
<keyword evidence="4 11" id="KW-0812">Transmembrane</keyword>
<keyword evidence="6" id="KW-0862">Zinc</keyword>
<dbReference type="InterPro" id="IPR058533">
    <property type="entry name" value="Cation_efflux_TM"/>
</dbReference>
<dbReference type="InterPro" id="IPR027469">
    <property type="entry name" value="Cation_efflux_TMD_sf"/>
</dbReference>
<evidence type="ECO:0000259" key="12">
    <source>
        <dbReference type="Pfam" id="PF01545"/>
    </source>
</evidence>
<accession>A0A6G3WVB7</accession>
<feature type="transmembrane region" description="Helical" evidence="11">
    <location>
        <begin position="164"/>
        <end position="187"/>
    </location>
</feature>
<reference evidence="13" key="1">
    <citation type="submission" date="2020-01" db="EMBL/GenBank/DDBJ databases">
        <title>Insect and environment-associated Actinomycetes.</title>
        <authorList>
            <person name="Currrie C."/>
            <person name="Chevrette M."/>
            <person name="Carlson C."/>
            <person name="Stubbendieck R."/>
            <person name="Wendt-Pienkowski E."/>
        </authorList>
    </citation>
    <scope>NUCLEOTIDE SEQUENCE</scope>
    <source>
        <strain evidence="13">SID7499</strain>
    </source>
</reference>
<protein>
    <submittedName>
        <fullName evidence="13">Cation transporter</fullName>
    </submittedName>
</protein>
<feature type="domain" description="Cation efflux protein transmembrane" evidence="12">
    <location>
        <begin position="93"/>
        <end position="203"/>
    </location>
</feature>
<dbReference type="PANTHER" id="PTHR31937">
    <property type="entry name" value="TRANSMEMBRANE PROTEIN 163"/>
    <property type="match status" value="1"/>
</dbReference>
<dbReference type="GO" id="GO:0031410">
    <property type="term" value="C:cytoplasmic vesicle"/>
    <property type="evidence" value="ECO:0007669"/>
    <property type="project" value="UniProtKB-KW"/>
</dbReference>
<sequence length="234" mass="24431">MSSQNTTTPGLPDVTGKAAHRAVRYAKFTIGYNVVEGVIAVAAGTAAGAVSLIGFGIDSGIEVAAAVVVLIRLLAEIKGGEPDEAKERRALKFIAITFFALAAYVTVEGIRDLIGGEEPDTSIVGIVLTGLSIVIMPWLARAKRKAGLEMNSRLVIADAAETKLCAWLSVSTFAGLLAFAVFGWTWLDPVAGFVIAAFAIMEGKEAWEGELVCDDDCEDDDKAGTGSSCADGCK</sequence>
<feature type="transmembrane region" description="Helical" evidence="11">
    <location>
        <begin position="59"/>
        <end position="77"/>
    </location>
</feature>
<dbReference type="Pfam" id="PF01545">
    <property type="entry name" value="Cation_efflux"/>
    <property type="match status" value="1"/>
</dbReference>
<evidence type="ECO:0000256" key="9">
    <source>
        <dbReference type="ARBA" id="ARBA00023136"/>
    </source>
</evidence>
<organism evidence="13">
    <name type="scientific">Streptomyces sp. SID7499</name>
    <dbReference type="NCBI Taxonomy" id="2706086"/>
    <lineage>
        <taxon>Bacteria</taxon>
        <taxon>Bacillati</taxon>
        <taxon>Actinomycetota</taxon>
        <taxon>Actinomycetes</taxon>
        <taxon>Kitasatosporales</taxon>
        <taxon>Streptomycetaceae</taxon>
        <taxon>Streptomyces</taxon>
    </lineage>
</organism>
<comment type="similarity">
    <text evidence="3">Belongs to the TMEM163 family.</text>
</comment>
<dbReference type="EMBL" id="JAAGMN010002457">
    <property type="protein sequence ID" value="NEE09479.1"/>
    <property type="molecule type" value="Genomic_DNA"/>
</dbReference>
<comment type="caution">
    <text evidence="13">The sequence shown here is derived from an EMBL/GenBank/DDBJ whole genome shotgun (WGS) entry which is preliminary data.</text>
</comment>
<proteinExistence type="inferred from homology"/>
<evidence type="ECO:0000256" key="3">
    <source>
        <dbReference type="ARBA" id="ARBA00008731"/>
    </source>
</evidence>
<dbReference type="InterPro" id="IPR026765">
    <property type="entry name" value="Tmem163"/>
</dbReference>
<evidence type="ECO:0000256" key="7">
    <source>
        <dbReference type="ARBA" id="ARBA00022989"/>
    </source>
</evidence>
<feature type="transmembrane region" description="Helical" evidence="11">
    <location>
        <begin position="30"/>
        <end position="53"/>
    </location>
</feature>
<dbReference type="Gene3D" id="1.20.1510.10">
    <property type="entry name" value="Cation efflux protein transmembrane domain"/>
    <property type="match status" value="1"/>
</dbReference>
<evidence type="ECO:0000256" key="11">
    <source>
        <dbReference type="SAM" id="Phobius"/>
    </source>
</evidence>